<reference evidence="1 2" key="1">
    <citation type="submission" date="2019-07" db="EMBL/GenBank/DDBJ databases">
        <title>Genomic Encyclopedia of Archaeal and Bacterial Type Strains, Phase II (KMG-II): from individual species to whole genera.</title>
        <authorList>
            <person name="Goeker M."/>
        </authorList>
    </citation>
    <scope>NUCLEOTIDE SEQUENCE [LARGE SCALE GENOMIC DNA]</scope>
    <source>
        <strain evidence="1 2">DSM 18850</strain>
    </source>
</reference>
<keyword evidence="2" id="KW-1185">Reference proteome</keyword>
<proteinExistence type="predicted"/>
<organism evidence="1 2">
    <name type="scientific">Sphingobacterium allocomposti</name>
    <dbReference type="NCBI Taxonomy" id="415956"/>
    <lineage>
        <taxon>Bacteria</taxon>
        <taxon>Pseudomonadati</taxon>
        <taxon>Bacteroidota</taxon>
        <taxon>Sphingobacteriia</taxon>
        <taxon>Sphingobacteriales</taxon>
        <taxon>Sphingobacteriaceae</taxon>
        <taxon>Sphingobacterium</taxon>
    </lineage>
</organism>
<comment type="caution">
    <text evidence="1">The sequence shown here is derived from an EMBL/GenBank/DDBJ whole genome shotgun (WGS) entry which is preliminary data.</text>
</comment>
<dbReference type="EMBL" id="VNHX01000005">
    <property type="protein sequence ID" value="TYP96550.1"/>
    <property type="molecule type" value="Genomic_DNA"/>
</dbReference>
<dbReference type="Proteomes" id="UP000325105">
    <property type="component" value="Unassembled WGS sequence"/>
</dbReference>
<dbReference type="AlphaFoldDB" id="A0A5S5DKS7"/>
<name>A0A5S5DKS7_9SPHI</name>
<sequence>MEAVDSADFIYVCVMRMRQDRIFIPLTVPKTVLDKYDGPYFYHQGVALEETVRNHEVENCVEAIFEGFDVMSPFEQDAFLQQKPHEETITAKLYYTVLIEDRR</sequence>
<gene>
    <name evidence="1" type="ORF">BC792_10541</name>
</gene>
<accession>A0A5S5DKS7</accession>
<protein>
    <submittedName>
        <fullName evidence="1">Uncharacterized protein</fullName>
    </submittedName>
</protein>
<evidence type="ECO:0000313" key="1">
    <source>
        <dbReference type="EMBL" id="TYP96550.1"/>
    </source>
</evidence>
<evidence type="ECO:0000313" key="2">
    <source>
        <dbReference type="Proteomes" id="UP000325105"/>
    </source>
</evidence>